<name>A0A164XJ67_9AGAM</name>
<dbReference type="AlphaFoldDB" id="A0A164XJ67"/>
<evidence type="ECO:0000313" key="1">
    <source>
        <dbReference type="EMBL" id="KZS96035.1"/>
    </source>
</evidence>
<protein>
    <submittedName>
        <fullName evidence="1">Uncharacterized protein</fullName>
    </submittedName>
</protein>
<keyword evidence="2" id="KW-1185">Reference proteome</keyword>
<sequence length="51" mass="5597">SCTLQQHSHQHDAPPIELIVVSVVLTANGPSFVVGRRTSRLELFSVAVFRP</sequence>
<dbReference type="EMBL" id="KV419400">
    <property type="protein sequence ID" value="KZS96035.1"/>
    <property type="molecule type" value="Genomic_DNA"/>
</dbReference>
<evidence type="ECO:0000313" key="2">
    <source>
        <dbReference type="Proteomes" id="UP000076722"/>
    </source>
</evidence>
<organism evidence="1 2">
    <name type="scientific">Sistotremastrum niveocremeum HHB9708</name>
    <dbReference type="NCBI Taxonomy" id="1314777"/>
    <lineage>
        <taxon>Eukaryota</taxon>
        <taxon>Fungi</taxon>
        <taxon>Dikarya</taxon>
        <taxon>Basidiomycota</taxon>
        <taxon>Agaricomycotina</taxon>
        <taxon>Agaricomycetes</taxon>
        <taxon>Sistotremastrales</taxon>
        <taxon>Sistotremastraceae</taxon>
        <taxon>Sertulicium</taxon>
        <taxon>Sertulicium niveocremeum</taxon>
    </lineage>
</organism>
<feature type="non-terminal residue" evidence="1">
    <location>
        <position position="1"/>
    </location>
</feature>
<dbReference type="Proteomes" id="UP000076722">
    <property type="component" value="Unassembled WGS sequence"/>
</dbReference>
<reference evidence="1 2" key="1">
    <citation type="journal article" date="2016" name="Mol. Biol. Evol.">
        <title>Comparative Genomics of Early-Diverging Mushroom-Forming Fungi Provides Insights into the Origins of Lignocellulose Decay Capabilities.</title>
        <authorList>
            <person name="Nagy L.G."/>
            <person name="Riley R."/>
            <person name="Tritt A."/>
            <person name="Adam C."/>
            <person name="Daum C."/>
            <person name="Floudas D."/>
            <person name="Sun H."/>
            <person name="Yadav J.S."/>
            <person name="Pangilinan J."/>
            <person name="Larsson K.H."/>
            <person name="Matsuura K."/>
            <person name="Barry K."/>
            <person name="Labutti K."/>
            <person name="Kuo R."/>
            <person name="Ohm R.A."/>
            <person name="Bhattacharya S.S."/>
            <person name="Shirouzu T."/>
            <person name="Yoshinaga Y."/>
            <person name="Martin F.M."/>
            <person name="Grigoriev I.V."/>
            <person name="Hibbett D.S."/>
        </authorList>
    </citation>
    <scope>NUCLEOTIDE SEQUENCE [LARGE SCALE GENOMIC DNA]</scope>
    <source>
        <strain evidence="1 2">HHB9708</strain>
    </source>
</reference>
<gene>
    <name evidence="1" type="ORF">SISNIDRAFT_451700</name>
</gene>
<accession>A0A164XJ67</accession>
<proteinExistence type="predicted"/>